<dbReference type="InterPro" id="IPR036291">
    <property type="entry name" value="NAD(P)-bd_dom_sf"/>
</dbReference>
<dbReference type="InterPro" id="IPR013149">
    <property type="entry name" value="ADH-like_C"/>
</dbReference>
<dbReference type="GO" id="GO:0016491">
    <property type="term" value="F:oxidoreductase activity"/>
    <property type="evidence" value="ECO:0007669"/>
    <property type="project" value="InterPro"/>
</dbReference>
<dbReference type="Pfam" id="PF00107">
    <property type="entry name" value="ADH_zinc_N"/>
    <property type="match status" value="1"/>
</dbReference>
<organism evidence="3 4">
    <name type="scientific">Nocardia puris</name>
    <dbReference type="NCBI Taxonomy" id="208602"/>
    <lineage>
        <taxon>Bacteria</taxon>
        <taxon>Bacillati</taxon>
        <taxon>Actinomycetota</taxon>
        <taxon>Actinomycetes</taxon>
        <taxon>Mycobacteriales</taxon>
        <taxon>Nocardiaceae</taxon>
        <taxon>Nocardia</taxon>
    </lineage>
</organism>
<dbReference type="OrthoDB" id="9801186at2"/>
<dbReference type="InterPro" id="IPR020843">
    <property type="entry name" value="ER"/>
</dbReference>
<dbReference type="InterPro" id="IPR051603">
    <property type="entry name" value="Zinc-ADH_QOR/CCCR"/>
</dbReference>
<evidence type="ECO:0000256" key="1">
    <source>
        <dbReference type="ARBA" id="ARBA00022857"/>
    </source>
</evidence>
<dbReference type="STRING" id="1210090.GCA_001613185_03636"/>
<gene>
    <name evidence="3" type="ORF">DFR74_1011041</name>
</gene>
<dbReference type="SMART" id="SM00829">
    <property type="entry name" value="PKS_ER"/>
    <property type="match status" value="1"/>
</dbReference>
<evidence type="ECO:0000259" key="2">
    <source>
        <dbReference type="SMART" id="SM00829"/>
    </source>
</evidence>
<dbReference type="CDD" id="cd05289">
    <property type="entry name" value="MDR_like_2"/>
    <property type="match status" value="1"/>
</dbReference>
<dbReference type="InterPro" id="IPR011032">
    <property type="entry name" value="GroES-like_sf"/>
</dbReference>
<dbReference type="PANTHER" id="PTHR44154">
    <property type="entry name" value="QUINONE OXIDOREDUCTASE"/>
    <property type="match status" value="1"/>
</dbReference>
<reference evidence="3 4" key="1">
    <citation type="submission" date="2018-06" db="EMBL/GenBank/DDBJ databases">
        <title>Genomic Encyclopedia of Type Strains, Phase IV (KMG-IV): sequencing the most valuable type-strain genomes for metagenomic binning, comparative biology and taxonomic classification.</title>
        <authorList>
            <person name="Goeker M."/>
        </authorList>
    </citation>
    <scope>NUCLEOTIDE SEQUENCE [LARGE SCALE GENOMIC DNA]</scope>
    <source>
        <strain evidence="3 4">DSM 44599</strain>
    </source>
</reference>
<dbReference type="Pfam" id="PF08240">
    <property type="entry name" value="ADH_N"/>
    <property type="match status" value="1"/>
</dbReference>
<dbReference type="InterPro" id="IPR013154">
    <property type="entry name" value="ADH-like_N"/>
</dbReference>
<dbReference type="SUPFAM" id="SSF50129">
    <property type="entry name" value="GroES-like"/>
    <property type="match status" value="1"/>
</dbReference>
<dbReference type="RefSeq" id="WP_067510216.1">
    <property type="nucleotide sequence ID" value="NZ_QNRE01000001.1"/>
</dbReference>
<name>A0A366E3Y0_9NOCA</name>
<evidence type="ECO:0000313" key="4">
    <source>
        <dbReference type="Proteomes" id="UP000252586"/>
    </source>
</evidence>
<protein>
    <submittedName>
        <fullName evidence="3">NADPH:quinone reductase-like Zn-dependent oxidoreductase</fullName>
    </submittedName>
</protein>
<comment type="caution">
    <text evidence="3">The sequence shown here is derived from an EMBL/GenBank/DDBJ whole genome shotgun (WGS) entry which is preliminary data.</text>
</comment>
<dbReference type="AlphaFoldDB" id="A0A366E3Y0"/>
<accession>A0A366E3Y0</accession>
<dbReference type="SUPFAM" id="SSF51735">
    <property type="entry name" value="NAD(P)-binding Rossmann-fold domains"/>
    <property type="match status" value="1"/>
</dbReference>
<dbReference type="Gene3D" id="3.40.50.720">
    <property type="entry name" value="NAD(P)-binding Rossmann-like Domain"/>
    <property type="match status" value="1"/>
</dbReference>
<sequence>MHAIAFNEFGGPEVLRTVEVDTPEPVDAQVRIAVRAAGVNPADWKIRSGALVFGEPSFPQFPGAEAAGVVDAVGPLATGVAVGDEVIAWTRGGYAEYAVVTDYAPKPAGLAWADAAALPVAVGTAAKVLALLEPKPGETLLVNGASGAVGSIAAQLAREAGATVIGTASAANQDLVAALGAIPTTHGDGLADRVRALAPGGVDAVFDAAGHGALPAAIELRGGTERIVTIADGAAAELGVTFSSAPGPRSPELLAHVAERVAAGAFRLPGPARTFPLARAGAAQRESEHGRGPGKVVLLVGAE</sequence>
<dbReference type="EMBL" id="QNRE01000001">
    <property type="protein sequence ID" value="RBO97022.1"/>
    <property type="molecule type" value="Genomic_DNA"/>
</dbReference>
<proteinExistence type="predicted"/>
<dbReference type="PANTHER" id="PTHR44154:SF1">
    <property type="entry name" value="QUINONE OXIDOREDUCTASE"/>
    <property type="match status" value="1"/>
</dbReference>
<evidence type="ECO:0000313" key="3">
    <source>
        <dbReference type="EMBL" id="RBO97022.1"/>
    </source>
</evidence>
<feature type="domain" description="Enoyl reductase (ER)" evidence="2">
    <location>
        <begin position="10"/>
        <end position="298"/>
    </location>
</feature>
<dbReference type="Proteomes" id="UP000252586">
    <property type="component" value="Unassembled WGS sequence"/>
</dbReference>
<keyword evidence="1" id="KW-0521">NADP</keyword>
<keyword evidence="4" id="KW-1185">Reference proteome</keyword>
<dbReference type="Gene3D" id="3.90.180.10">
    <property type="entry name" value="Medium-chain alcohol dehydrogenases, catalytic domain"/>
    <property type="match status" value="1"/>
</dbReference>